<name>A0A8T2BET4_ARASU</name>
<dbReference type="InterPro" id="IPR057499">
    <property type="entry name" value="Kelch_FKB95"/>
</dbReference>
<gene>
    <name evidence="2" type="ORF">ISN44_As08g039620</name>
</gene>
<dbReference type="PANTHER" id="PTHR24414">
    <property type="entry name" value="F-BOX/KELCH-REPEAT PROTEIN SKIP4"/>
    <property type="match status" value="1"/>
</dbReference>
<sequence>MSSSPEKKRKKWSPESLPYDLIVTILARLSRSYYPKLSLVSKTFRAILASPELYQTRILLSRTETLLYVCLSFPDEANPRWFTLYRKPNQTHTTEKTKKKKKDGSSFHLLAPTPIINSPPVEFSSLLAVGAYLYAFSAAMEDSPCSNLWFLDCRTHTWLQAPRMRLAIGNLDGIMYLAAETPDSLKRVEVYNTETQTWIPVPPNKRRVKLIHMKGRLYMNVGKLLSLVEQVLPLNPKVRSLEIMSPRDVMAFKPEVCGAFEALGLDTVNTDLNRGSFCMIEEMTYHYDPSVKFRWRKSMGGVWRTLGGLEGLPKFARYSTVKLADCGGKLVVFWDKYLPASGYEEKMIWCAEISLERRNEKEILGKVEWFDAVLTVPKSYKFVDAKSATV</sequence>
<evidence type="ECO:0000313" key="3">
    <source>
        <dbReference type="Proteomes" id="UP000694251"/>
    </source>
</evidence>
<dbReference type="Proteomes" id="UP000694251">
    <property type="component" value="Chromosome 8"/>
</dbReference>
<dbReference type="OrthoDB" id="10275253at2759"/>
<keyword evidence="3" id="KW-1185">Reference proteome</keyword>
<dbReference type="PANTHER" id="PTHR24414:SF184">
    <property type="entry name" value="GALACTOSE OXIDASE_KELCH REPEAT SUPERFAMILY PROTEIN"/>
    <property type="match status" value="1"/>
</dbReference>
<dbReference type="PROSITE" id="PS50181">
    <property type="entry name" value="FBOX"/>
    <property type="match status" value="1"/>
</dbReference>
<proteinExistence type="predicted"/>
<dbReference type="SMART" id="SM00256">
    <property type="entry name" value="FBOX"/>
    <property type="match status" value="1"/>
</dbReference>
<feature type="domain" description="F-box" evidence="1">
    <location>
        <begin position="11"/>
        <end position="57"/>
    </location>
</feature>
<dbReference type="Pfam" id="PF25210">
    <property type="entry name" value="Kelch_FKB95"/>
    <property type="match status" value="1"/>
</dbReference>
<dbReference type="Pfam" id="PF00646">
    <property type="entry name" value="F-box"/>
    <property type="match status" value="1"/>
</dbReference>
<comment type="caution">
    <text evidence="2">The sequence shown here is derived from an EMBL/GenBank/DDBJ whole genome shotgun (WGS) entry which is preliminary data.</text>
</comment>
<dbReference type="AlphaFoldDB" id="A0A8T2BET4"/>
<evidence type="ECO:0000259" key="1">
    <source>
        <dbReference type="PROSITE" id="PS50181"/>
    </source>
</evidence>
<dbReference type="EMBL" id="JAEFBJ010000008">
    <property type="protein sequence ID" value="KAG7584513.1"/>
    <property type="molecule type" value="Genomic_DNA"/>
</dbReference>
<dbReference type="InterPro" id="IPR050354">
    <property type="entry name" value="F-box/kelch-repeat_ARATH"/>
</dbReference>
<accession>A0A8T2BET4</accession>
<dbReference type="InterPro" id="IPR001810">
    <property type="entry name" value="F-box_dom"/>
</dbReference>
<organism evidence="2 3">
    <name type="scientific">Arabidopsis suecica</name>
    <name type="common">Swedish thale-cress</name>
    <name type="synonym">Cardaminopsis suecica</name>
    <dbReference type="NCBI Taxonomy" id="45249"/>
    <lineage>
        <taxon>Eukaryota</taxon>
        <taxon>Viridiplantae</taxon>
        <taxon>Streptophyta</taxon>
        <taxon>Embryophyta</taxon>
        <taxon>Tracheophyta</taxon>
        <taxon>Spermatophyta</taxon>
        <taxon>Magnoliopsida</taxon>
        <taxon>eudicotyledons</taxon>
        <taxon>Gunneridae</taxon>
        <taxon>Pentapetalae</taxon>
        <taxon>rosids</taxon>
        <taxon>malvids</taxon>
        <taxon>Brassicales</taxon>
        <taxon>Brassicaceae</taxon>
        <taxon>Camelineae</taxon>
        <taxon>Arabidopsis</taxon>
    </lineage>
</organism>
<dbReference type="CDD" id="cd22152">
    <property type="entry name" value="F-box_AtAFR-like"/>
    <property type="match status" value="1"/>
</dbReference>
<reference evidence="2 3" key="1">
    <citation type="submission" date="2020-12" db="EMBL/GenBank/DDBJ databases">
        <title>Concerted genomic and epigenomic changes stabilize Arabidopsis allopolyploids.</title>
        <authorList>
            <person name="Chen Z."/>
        </authorList>
    </citation>
    <scope>NUCLEOTIDE SEQUENCE [LARGE SCALE GENOMIC DNA]</scope>
    <source>
        <strain evidence="2">As9502</strain>
        <tissue evidence="2">Leaf</tissue>
    </source>
</reference>
<protein>
    <submittedName>
        <fullName evidence="2">F-box domain</fullName>
    </submittedName>
</protein>
<evidence type="ECO:0000313" key="2">
    <source>
        <dbReference type="EMBL" id="KAG7584513.1"/>
    </source>
</evidence>